<evidence type="ECO:0000259" key="4">
    <source>
        <dbReference type="PROSITE" id="PS50893"/>
    </source>
</evidence>
<dbReference type="Gene3D" id="3.40.50.300">
    <property type="entry name" value="P-loop containing nucleotide triphosphate hydrolases"/>
    <property type="match status" value="1"/>
</dbReference>
<evidence type="ECO:0000313" key="6">
    <source>
        <dbReference type="Proteomes" id="UP001597452"/>
    </source>
</evidence>
<dbReference type="PANTHER" id="PTHR42939:SF3">
    <property type="entry name" value="ABC TRANSPORTER ATP-BINDING COMPONENT"/>
    <property type="match status" value="1"/>
</dbReference>
<protein>
    <submittedName>
        <fullName evidence="5">ABC transporter ATP-binding protein</fullName>
    </submittedName>
</protein>
<dbReference type="CDD" id="cd03230">
    <property type="entry name" value="ABC_DR_subfamily_A"/>
    <property type="match status" value="1"/>
</dbReference>
<evidence type="ECO:0000256" key="3">
    <source>
        <dbReference type="ARBA" id="ARBA00022840"/>
    </source>
</evidence>
<name>A0ABW5Q9Z0_9BACI</name>
<dbReference type="InterPro" id="IPR003439">
    <property type="entry name" value="ABC_transporter-like_ATP-bd"/>
</dbReference>
<feature type="domain" description="ABC transporter" evidence="4">
    <location>
        <begin position="5"/>
        <end position="229"/>
    </location>
</feature>
<dbReference type="InterPro" id="IPR051782">
    <property type="entry name" value="ABC_Transporter_VariousFunc"/>
</dbReference>
<dbReference type="Pfam" id="PF00005">
    <property type="entry name" value="ABC_tran"/>
    <property type="match status" value="1"/>
</dbReference>
<dbReference type="EMBL" id="JBHUMZ010000019">
    <property type="protein sequence ID" value="MFD2638809.1"/>
    <property type="molecule type" value="Genomic_DNA"/>
</dbReference>
<dbReference type="SUPFAM" id="SSF52540">
    <property type="entry name" value="P-loop containing nucleoside triphosphate hydrolases"/>
    <property type="match status" value="1"/>
</dbReference>
<dbReference type="InterPro" id="IPR027417">
    <property type="entry name" value="P-loop_NTPase"/>
</dbReference>
<organism evidence="5 6">
    <name type="scientific">Piscibacillus salipiscarius</name>
    <dbReference type="NCBI Taxonomy" id="299480"/>
    <lineage>
        <taxon>Bacteria</taxon>
        <taxon>Bacillati</taxon>
        <taxon>Bacillota</taxon>
        <taxon>Bacilli</taxon>
        <taxon>Bacillales</taxon>
        <taxon>Bacillaceae</taxon>
        <taxon>Piscibacillus</taxon>
    </lineage>
</organism>
<comment type="caution">
    <text evidence="5">The sequence shown here is derived from an EMBL/GenBank/DDBJ whole genome shotgun (WGS) entry which is preliminary data.</text>
</comment>
<sequence length="283" mass="32018">MSYSIEVKDLQKTRDDFELGPFNLNIEPGLVTALVGSNGAGKSTLLKTIMNLVKPTSGDIRILGSYVNHTESWKQDIAYLPQNKLGHDPFNGMQLKELVSSLYPNWDEALFKRIVKDLDVNLKKNFKNLSPGGQQKLALALTIPRNAPIIILDEPTSHIDIVSKTILLDLLAEWMEDGERTLILATHQVEDIRKLADMVAIMKDGNLLAYKDKEALIETYTQYWMVDPLPTESLPGEVRRKGSKTVITNDETELEDYLSQHQLKWLNKETLNLENTISLMLTK</sequence>
<keyword evidence="3 5" id="KW-0067">ATP-binding</keyword>
<dbReference type="PANTHER" id="PTHR42939">
    <property type="entry name" value="ABC TRANSPORTER ATP-BINDING PROTEIN ALBC-RELATED"/>
    <property type="match status" value="1"/>
</dbReference>
<keyword evidence="6" id="KW-1185">Reference proteome</keyword>
<dbReference type="SMART" id="SM00382">
    <property type="entry name" value="AAA"/>
    <property type="match status" value="1"/>
</dbReference>
<reference evidence="6" key="1">
    <citation type="journal article" date="2019" name="Int. J. Syst. Evol. Microbiol.">
        <title>The Global Catalogue of Microorganisms (GCM) 10K type strain sequencing project: providing services to taxonomists for standard genome sequencing and annotation.</title>
        <authorList>
            <consortium name="The Broad Institute Genomics Platform"/>
            <consortium name="The Broad Institute Genome Sequencing Center for Infectious Disease"/>
            <person name="Wu L."/>
            <person name="Ma J."/>
        </authorList>
    </citation>
    <scope>NUCLEOTIDE SEQUENCE [LARGE SCALE GENOMIC DNA]</scope>
    <source>
        <strain evidence="6">TISTR 1571</strain>
    </source>
</reference>
<keyword evidence="2" id="KW-0547">Nucleotide-binding</keyword>
<accession>A0ABW5Q9Z0</accession>
<proteinExistence type="predicted"/>
<keyword evidence="1" id="KW-0813">Transport</keyword>
<dbReference type="InterPro" id="IPR003593">
    <property type="entry name" value="AAA+_ATPase"/>
</dbReference>
<evidence type="ECO:0000313" key="5">
    <source>
        <dbReference type="EMBL" id="MFD2638809.1"/>
    </source>
</evidence>
<gene>
    <name evidence="5" type="ORF">ACFSW4_08040</name>
</gene>
<dbReference type="PROSITE" id="PS50893">
    <property type="entry name" value="ABC_TRANSPORTER_2"/>
    <property type="match status" value="1"/>
</dbReference>
<evidence type="ECO:0000256" key="1">
    <source>
        <dbReference type="ARBA" id="ARBA00022448"/>
    </source>
</evidence>
<dbReference type="Proteomes" id="UP001597452">
    <property type="component" value="Unassembled WGS sequence"/>
</dbReference>
<dbReference type="GO" id="GO:0005524">
    <property type="term" value="F:ATP binding"/>
    <property type="evidence" value="ECO:0007669"/>
    <property type="project" value="UniProtKB-KW"/>
</dbReference>
<evidence type="ECO:0000256" key="2">
    <source>
        <dbReference type="ARBA" id="ARBA00022741"/>
    </source>
</evidence>
<dbReference type="RefSeq" id="WP_054752776.1">
    <property type="nucleotide sequence ID" value="NZ_JBHUMZ010000019.1"/>
</dbReference>